<dbReference type="InterPro" id="IPR006735">
    <property type="entry name" value="Rtf2"/>
</dbReference>
<accession>A0A2M4ATD3</accession>
<sequence length="306" mass="34016">MGCDGGTIPRRDELVKLKKKPEQKDKASERQYRWRHCTLTQLRLQIPIVMCALGRLYSKQSVIEALLDKDKMPESCRHIKSLKDIKSLNLAPNPAHDESKDDQSSPFICPLSGLEMSGLFRFMALWTCGCVFSERALKAIKVKSCPVCQVAFTDDDIIILNGSEEVIEQMQLKLCARNARLKLEKKMKSDKKDKSAPTATFSSGGSASSSSAAGSSSASKRNTNQSTNSEETCKPAATNGKSSTLNKRALISDKIGEDPVYKKSKDDYSVAKDPKASAVYKSLFTSHESEKDQKRAHWVTYNPFYN</sequence>
<dbReference type="Pfam" id="PF04641">
    <property type="entry name" value="Rtf2"/>
    <property type="match status" value="1"/>
</dbReference>
<dbReference type="InterPro" id="IPR027799">
    <property type="entry name" value="Rtf2_RING-finger"/>
</dbReference>
<evidence type="ECO:0000313" key="5">
    <source>
        <dbReference type="EMBL" id="MBW44027.1"/>
    </source>
</evidence>
<feature type="compositionally biased region" description="Polar residues" evidence="4">
    <location>
        <begin position="220"/>
        <end position="230"/>
    </location>
</feature>
<dbReference type="CDD" id="cd16653">
    <property type="entry name" value="RING-like_Rtf2"/>
    <property type="match status" value="1"/>
</dbReference>
<dbReference type="PANTHER" id="PTHR12775">
    <property type="entry name" value="PROTEIN C20ORF43 HOMOLOG"/>
    <property type="match status" value="1"/>
</dbReference>
<evidence type="ECO:0000256" key="3">
    <source>
        <dbReference type="ARBA" id="ARBA00030367"/>
    </source>
</evidence>
<evidence type="ECO:0000256" key="2">
    <source>
        <dbReference type="ARBA" id="ARBA00015157"/>
    </source>
</evidence>
<dbReference type="EMBL" id="GGFK01010706">
    <property type="protein sequence ID" value="MBW44027.1"/>
    <property type="molecule type" value="Transcribed_RNA"/>
</dbReference>
<protein>
    <recommendedName>
        <fullName evidence="2">Replication termination factor 2</fullName>
    </recommendedName>
    <alternativeName>
        <fullName evidence="3">Replication termination factor 2 domain-containing protein 1</fullName>
    </alternativeName>
</protein>
<evidence type="ECO:0000256" key="1">
    <source>
        <dbReference type="ARBA" id="ARBA00009885"/>
    </source>
</evidence>
<dbReference type="GO" id="GO:0006274">
    <property type="term" value="P:DNA replication termination"/>
    <property type="evidence" value="ECO:0007669"/>
    <property type="project" value="TreeGrafter"/>
</dbReference>
<name>A0A2M4ATD3_9DIPT</name>
<feature type="region of interest" description="Disordered" evidence="4">
    <location>
        <begin position="186"/>
        <end position="249"/>
    </location>
</feature>
<organism evidence="5">
    <name type="scientific">Anopheles triannulatus</name>
    <dbReference type="NCBI Taxonomy" id="58253"/>
    <lineage>
        <taxon>Eukaryota</taxon>
        <taxon>Metazoa</taxon>
        <taxon>Ecdysozoa</taxon>
        <taxon>Arthropoda</taxon>
        <taxon>Hexapoda</taxon>
        <taxon>Insecta</taxon>
        <taxon>Pterygota</taxon>
        <taxon>Neoptera</taxon>
        <taxon>Endopterygota</taxon>
        <taxon>Diptera</taxon>
        <taxon>Nematocera</taxon>
        <taxon>Culicoidea</taxon>
        <taxon>Culicidae</taxon>
        <taxon>Anophelinae</taxon>
        <taxon>Anopheles</taxon>
    </lineage>
</organism>
<evidence type="ECO:0000256" key="4">
    <source>
        <dbReference type="SAM" id="MobiDB-lite"/>
    </source>
</evidence>
<comment type="similarity">
    <text evidence="1">Belongs to the rtf2 family.</text>
</comment>
<dbReference type="PANTHER" id="PTHR12775:SF0">
    <property type="entry name" value="REPLICATION TERMINATION FACTOR 2"/>
    <property type="match status" value="1"/>
</dbReference>
<dbReference type="GO" id="GO:0005634">
    <property type="term" value="C:nucleus"/>
    <property type="evidence" value="ECO:0007669"/>
    <property type="project" value="TreeGrafter"/>
</dbReference>
<reference evidence="5" key="1">
    <citation type="submission" date="2018-01" db="EMBL/GenBank/DDBJ databases">
        <title>An insight into the sialome of Amazonian anophelines.</title>
        <authorList>
            <person name="Ribeiro J.M."/>
            <person name="Scarpassa V."/>
            <person name="Calvo E."/>
        </authorList>
    </citation>
    <scope>NUCLEOTIDE SEQUENCE</scope>
    <source>
        <tissue evidence="5">Salivary glands</tissue>
    </source>
</reference>
<feature type="compositionally biased region" description="Low complexity" evidence="4">
    <location>
        <begin position="202"/>
        <end position="219"/>
    </location>
</feature>
<feature type="compositionally biased region" description="Basic and acidic residues" evidence="4">
    <location>
        <begin position="186"/>
        <end position="195"/>
    </location>
</feature>
<dbReference type="AlphaFoldDB" id="A0A2M4ATD3"/>
<proteinExistence type="inferred from homology"/>